<feature type="non-terminal residue" evidence="2">
    <location>
        <position position="110"/>
    </location>
</feature>
<proteinExistence type="predicted"/>
<evidence type="ECO:0000313" key="2">
    <source>
        <dbReference type="EMBL" id="KAH9306491.1"/>
    </source>
</evidence>
<comment type="caution">
    <text evidence="2">The sequence shown here is derived from an EMBL/GenBank/DDBJ whole genome shotgun (WGS) entry which is preliminary data.</text>
</comment>
<reference evidence="2 3" key="1">
    <citation type="journal article" date="2021" name="Nat. Plants">
        <title>The Taxus genome provides insights into paclitaxel biosynthesis.</title>
        <authorList>
            <person name="Xiong X."/>
            <person name="Gou J."/>
            <person name="Liao Q."/>
            <person name="Li Y."/>
            <person name="Zhou Q."/>
            <person name="Bi G."/>
            <person name="Li C."/>
            <person name="Du R."/>
            <person name="Wang X."/>
            <person name="Sun T."/>
            <person name="Guo L."/>
            <person name="Liang H."/>
            <person name="Lu P."/>
            <person name="Wu Y."/>
            <person name="Zhang Z."/>
            <person name="Ro D.K."/>
            <person name="Shang Y."/>
            <person name="Huang S."/>
            <person name="Yan J."/>
        </authorList>
    </citation>
    <scope>NUCLEOTIDE SEQUENCE [LARGE SCALE GENOMIC DNA]</scope>
    <source>
        <strain evidence="2">Ta-2019</strain>
    </source>
</reference>
<sequence length="110" mass="12003">DLQINIELGDDGRYSATGIGTVTFQRELGSDLQLKDVMYVPGLKKNLISVAVLEDRGYDVVFSQGKAFLRHITTGQVKQIGVRVKNLYKLDIDGSAALMGKADSVVSQDE</sequence>
<protein>
    <recommendedName>
        <fullName evidence="1">Retrovirus-related Pol polyprotein from transposon TNT 1-94-like beta-barrel domain-containing protein</fullName>
    </recommendedName>
</protein>
<dbReference type="EMBL" id="JAHRHJ020000008">
    <property type="protein sequence ID" value="KAH9306491.1"/>
    <property type="molecule type" value="Genomic_DNA"/>
</dbReference>
<feature type="domain" description="Retrovirus-related Pol polyprotein from transposon TNT 1-94-like beta-barrel" evidence="1">
    <location>
        <begin position="5"/>
        <end position="58"/>
    </location>
</feature>
<dbReference type="AlphaFoldDB" id="A0AA38FME1"/>
<name>A0AA38FME1_TAXCH</name>
<feature type="non-terminal residue" evidence="2">
    <location>
        <position position="1"/>
    </location>
</feature>
<evidence type="ECO:0000259" key="1">
    <source>
        <dbReference type="Pfam" id="PF22936"/>
    </source>
</evidence>
<keyword evidence="3" id="KW-1185">Reference proteome</keyword>
<evidence type="ECO:0000313" key="3">
    <source>
        <dbReference type="Proteomes" id="UP000824469"/>
    </source>
</evidence>
<accession>A0AA38FME1</accession>
<organism evidence="2 3">
    <name type="scientific">Taxus chinensis</name>
    <name type="common">Chinese yew</name>
    <name type="synonym">Taxus wallichiana var. chinensis</name>
    <dbReference type="NCBI Taxonomy" id="29808"/>
    <lineage>
        <taxon>Eukaryota</taxon>
        <taxon>Viridiplantae</taxon>
        <taxon>Streptophyta</taxon>
        <taxon>Embryophyta</taxon>
        <taxon>Tracheophyta</taxon>
        <taxon>Spermatophyta</taxon>
        <taxon>Pinopsida</taxon>
        <taxon>Pinidae</taxon>
        <taxon>Conifers II</taxon>
        <taxon>Cupressales</taxon>
        <taxon>Taxaceae</taxon>
        <taxon>Taxus</taxon>
    </lineage>
</organism>
<dbReference type="InterPro" id="IPR054722">
    <property type="entry name" value="PolX-like_BBD"/>
</dbReference>
<dbReference type="OMA" id="WGSTHLE"/>
<dbReference type="Proteomes" id="UP000824469">
    <property type="component" value="Unassembled WGS sequence"/>
</dbReference>
<dbReference type="Pfam" id="PF22936">
    <property type="entry name" value="Pol_BBD"/>
    <property type="match status" value="1"/>
</dbReference>
<gene>
    <name evidence="2" type="ORF">KI387_010895</name>
</gene>